<gene>
    <name evidence="4" type="ORF">FSB_LOCUS52220</name>
</gene>
<dbReference type="AlphaFoldDB" id="A0A2N9IIR6"/>
<feature type="compositionally biased region" description="Basic and acidic residues" evidence="2">
    <location>
        <begin position="293"/>
        <end position="302"/>
    </location>
</feature>
<dbReference type="InterPro" id="IPR019557">
    <property type="entry name" value="AminoTfrase-like_pln_mobile"/>
</dbReference>
<sequence>MFLFATDPKESIGGPLWFIQLWAYAYFPQLAPKPTPSIIERSSCYAHLFAISTYEFDKIPTFEDWFNLFSNKERVRSAPHFLPFASAKFTSPEMFLLSQGVNPLSSNLSAHVLQTRDLIVLQNKSSGVEVYSPNFLARQFGLLQSVPVPPIFTANDPWHQRNVFNNEEAEVIIAEGLSRIAVTKIEPFRIVSDASPLFIGWWEALMHSFNLPKTLKLTVWEVCPHTLAYKIIVLPSPKRSTRVKQKAAKKVTKAKKQTTKTEQTSTQGKRKIILPPSDSEPEEQLPRKNKQQTVEKKEKQVLEEETPTQIKTSFVTQVFKRRSKGILIKDSPVDKDLASALAQANQVIASQREEIIALSIRAHKDAVSIITKEIPVPLSSPKKKQKLAAEKERTIKIKQEQSLQIEAAMEAKKKALQDEKEKKRLELEKIEEVFPDQLEVEADPLEVPTVLPVEETKEETTTPIISTVSLSLLTPENVDPSTALVLATLTPEAMPLSQQPLLDTSIIKVDIEDLSEPEVDQLVKKASSVLEEMKSASKASTLSSSKTLTSPVSQGMSVVVIMRSILEQPLDNLVYDPELRNKFQKSADFLLSQTNFLTEDMLGMLALFSESLDSKLLQISTAISNEKEIQSIQKGYEEQITAKFEFQQEFEQTSKKYEDTKHKISKVRKELQRLENVKDLTQMKLQDLLKKKDNIIDSSTKLSLKEKITSLTTEVSRLRRIPKAVWNNLRNSFNNFQL</sequence>
<evidence type="ECO:0000313" key="4">
    <source>
        <dbReference type="EMBL" id="SPD24338.1"/>
    </source>
</evidence>
<proteinExistence type="predicted"/>
<evidence type="ECO:0000259" key="3">
    <source>
        <dbReference type="Pfam" id="PF10536"/>
    </source>
</evidence>
<evidence type="ECO:0000256" key="1">
    <source>
        <dbReference type="SAM" id="Coils"/>
    </source>
</evidence>
<protein>
    <recommendedName>
        <fullName evidence="3">Aminotransferase-like plant mobile domain-containing protein</fullName>
    </recommendedName>
</protein>
<feature type="compositionally biased region" description="Basic residues" evidence="2">
    <location>
        <begin position="243"/>
        <end position="258"/>
    </location>
</feature>
<accession>A0A2N9IIR6</accession>
<dbReference type="EMBL" id="OIVN01005879">
    <property type="protein sequence ID" value="SPD24338.1"/>
    <property type="molecule type" value="Genomic_DNA"/>
</dbReference>
<feature type="coiled-coil region" evidence="1">
    <location>
        <begin position="398"/>
        <end position="433"/>
    </location>
</feature>
<organism evidence="4">
    <name type="scientific">Fagus sylvatica</name>
    <name type="common">Beechnut</name>
    <dbReference type="NCBI Taxonomy" id="28930"/>
    <lineage>
        <taxon>Eukaryota</taxon>
        <taxon>Viridiplantae</taxon>
        <taxon>Streptophyta</taxon>
        <taxon>Embryophyta</taxon>
        <taxon>Tracheophyta</taxon>
        <taxon>Spermatophyta</taxon>
        <taxon>Magnoliopsida</taxon>
        <taxon>eudicotyledons</taxon>
        <taxon>Gunneridae</taxon>
        <taxon>Pentapetalae</taxon>
        <taxon>rosids</taxon>
        <taxon>fabids</taxon>
        <taxon>Fagales</taxon>
        <taxon>Fagaceae</taxon>
        <taxon>Fagus</taxon>
    </lineage>
</organism>
<reference evidence="4" key="1">
    <citation type="submission" date="2018-02" db="EMBL/GenBank/DDBJ databases">
        <authorList>
            <person name="Cohen D.B."/>
            <person name="Kent A.D."/>
        </authorList>
    </citation>
    <scope>NUCLEOTIDE SEQUENCE</scope>
</reference>
<keyword evidence="1" id="KW-0175">Coiled coil</keyword>
<name>A0A2N9IIR6_FAGSY</name>
<dbReference type="Pfam" id="PF10536">
    <property type="entry name" value="PMD"/>
    <property type="match status" value="1"/>
</dbReference>
<feature type="region of interest" description="Disordered" evidence="2">
    <location>
        <begin position="243"/>
        <end position="306"/>
    </location>
</feature>
<feature type="domain" description="Aminotransferase-like plant mobile" evidence="3">
    <location>
        <begin position="10"/>
        <end position="202"/>
    </location>
</feature>
<feature type="coiled-coil region" evidence="1">
    <location>
        <begin position="657"/>
        <end position="691"/>
    </location>
</feature>
<evidence type="ECO:0000256" key="2">
    <source>
        <dbReference type="SAM" id="MobiDB-lite"/>
    </source>
</evidence>